<sequence>MASARARELWASFVVEPKSLELDLRAQREVGEHHEDRTSEPEHVVFEPAPEVDGLWAIPTLLEQREPPRSGLYLHGGGYITGSPAARRKTAGHIAHATSARVLVPSYRLAPEHRFPAAVQDALHAYELLLSRDARSERTFIAGDSSGGGLAVATLLAAQQANVPLPAACVVISPWADLLCSGESMTRRAKADVIVARENLLHMAEQYLGAQDAHEPLASPVFAKLDGLCPLLALVGGDEIVRDDAARLVCGFSAGGADATLFVGGGMQHIWPTWVGALPEADEAMAMVGAWVRAHTGALRTV</sequence>
<dbReference type="STRING" id="1391654.AKJ09_02666"/>
<dbReference type="InterPro" id="IPR050300">
    <property type="entry name" value="GDXG_lipolytic_enzyme"/>
</dbReference>
<dbReference type="InterPro" id="IPR013094">
    <property type="entry name" value="AB_hydrolase_3"/>
</dbReference>
<evidence type="ECO:0000259" key="3">
    <source>
        <dbReference type="Pfam" id="PF07859"/>
    </source>
</evidence>
<feature type="domain" description="Alpha/beta hydrolase fold-3" evidence="3">
    <location>
        <begin position="72"/>
        <end position="271"/>
    </location>
</feature>
<gene>
    <name evidence="4" type="ORF">AKJ09_02666</name>
</gene>
<accession>A0A0K1PR53</accession>
<reference evidence="4 5" key="1">
    <citation type="submission" date="2015-08" db="EMBL/GenBank/DDBJ databases">
        <authorList>
            <person name="Babu N.S."/>
            <person name="Beckwith C.J."/>
            <person name="Beseler K.G."/>
            <person name="Brison A."/>
            <person name="Carone J.V."/>
            <person name="Caskin T.P."/>
            <person name="Diamond M."/>
            <person name="Durham M.E."/>
            <person name="Foxe J.M."/>
            <person name="Go M."/>
            <person name="Henderson B.A."/>
            <person name="Jones I.B."/>
            <person name="McGettigan J.A."/>
            <person name="Micheletti S.J."/>
            <person name="Nasrallah M.E."/>
            <person name="Ortiz D."/>
            <person name="Piller C.R."/>
            <person name="Privatt S.R."/>
            <person name="Schneider S.L."/>
            <person name="Sharp S."/>
            <person name="Smith T.C."/>
            <person name="Stanton J.D."/>
            <person name="Ullery H.E."/>
            <person name="Wilson R.J."/>
            <person name="Serrano M.G."/>
            <person name="Buck G."/>
            <person name="Lee V."/>
            <person name="Wang Y."/>
            <person name="Carvalho R."/>
            <person name="Voegtly L."/>
            <person name="Shi R."/>
            <person name="Duckworth R."/>
            <person name="Johnson A."/>
            <person name="Loviza R."/>
            <person name="Walstead R."/>
            <person name="Shah Z."/>
            <person name="Kiflezghi M."/>
            <person name="Wade K."/>
            <person name="Ball S.L."/>
            <person name="Bradley K.W."/>
            <person name="Asai D.J."/>
            <person name="Bowman C.A."/>
            <person name="Russell D.A."/>
            <person name="Pope W.H."/>
            <person name="Jacobs-Sera D."/>
            <person name="Hendrix R.W."/>
            <person name="Hatfull G.F."/>
        </authorList>
    </citation>
    <scope>NUCLEOTIDE SEQUENCE [LARGE SCALE GENOMIC DNA]</scope>
    <source>
        <strain evidence="4 5">DSM 27648</strain>
    </source>
</reference>
<evidence type="ECO:0000313" key="5">
    <source>
        <dbReference type="Proteomes" id="UP000064967"/>
    </source>
</evidence>
<dbReference type="Pfam" id="PF07859">
    <property type="entry name" value="Abhydrolase_3"/>
    <property type="match status" value="1"/>
</dbReference>
<dbReference type="Proteomes" id="UP000064967">
    <property type="component" value="Chromosome"/>
</dbReference>
<dbReference type="EMBL" id="CP012333">
    <property type="protein sequence ID" value="AKU96002.1"/>
    <property type="molecule type" value="Genomic_DNA"/>
</dbReference>
<keyword evidence="5" id="KW-1185">Reference proteome</keyword>
<dbReference type="AlphaFoldDB" id="A0A0K1PR53"/>
<dbReference type="PANTHER" id="PTHR48081:SF30">
    <property type="entry name" value="ACETYL-HYDROLASE LIPR-RELATED"/>
    <property type="match status" value="1"/>
</dbReference>
<keyword evidence="2 4" id="KW-0378">Hydrolase</keyword>
<name>A0A0K1PR53_9BACT</name>
<dbReference type="PATRIC" id="fig|1391654.3.peg.2701"/>
<dbReference type="OrthoDB" id="24847at2"/>
<dbReference type="PANTHER" id="PTHR48081">
    <property type="entry name" value="AB HYDROLASE SUPERFAMILY PROTEIN C4A8.06C"/>
    <property type="match status" value="1"/>
</dbReference>
<evidence type="ECO:0000313" key="4">
    <source>
        <dbReference type="EMBL" id="AKU96002.1"/>
    </source>
</evidence>
<proteinExistence type="inferred from homology"/>
<dbReference type="SUPFAM" id="SSF53474">
    <property type="entry name" value="alpha/beta-Hydrolases"/>
    <property type="match status" value="1"/>
</dbReference>
<evidence type="ECO:0000256" key="2">
    <source>
        <dbReference type="ARBA" id="ARBA00022801"/>
    </source>
</evidence>
<dbReference type="InterPro" id="IPR029058">
    <property type="entry name" value="AB_hydrolase_fold"/>
</dbReference>
<organism evidence="4 5">
    <name type="scientific">Labilithrix luteola</name>
    <dbReference type="NCBI Taxonomy" id="1391654"/>
    <lineage>
        <taxon>Bacteria</taxon>
        <taxon>Pseudomonadati</taxon>
        <taxon>Myxococcota</taxon>
        <taxon>Polyangia</taxon>
        <taxon>Polyangiales</taxon>
        <taxon>Labilitrichaceae</taxon>
        <taxon>Labilithrix</taxon>
    </lineage>
</organism>
<protein>
    <submittedName>
        <fullName evidence="4">6-hexanolactone hydrolase</fullName>
    </submittedName>
</protein>
<comment type="similarity">
    <text evidence="1">Belongs to the 'GDXG' lipolytic enzyme family.</text>
</comment>
<dbReference type="Gene3D" id="3.40.50.1820">
    <property type="entry name" value="alpha/beta hydrolase"/>
    <property type="match status" value="1"/>
</dbReference>
<dbReference type="KEGG" id="llu:AKJ09_02666"/>
<evidence type="ECO:0000256" key="1">
    <source>
        <dbReference type="ARBA" id="ARBA00010515"/>
    </source>
</evidence>
<dbReference type="GO" id="GO:0004806">
    <property type="term" value="F:triacylglycerol lipase activity"/>
    <property type="evidence" value="ECO:0007669"/>
    <property type="project" value="TreeGrafter"/>
</dbReference>